<dbReference type="GO" id="GO:0003713">
    <property type="term" value="F:transcription coactivator activity"/>
    <property type="evidence" value="ECO:0007669"/>
    <property type="project" value="TreeGrafter"/>
</dbReference>
<dbReference type="GO" id="GO:0016592">
    <property type="term" value="C:mediator complex"/>
    <property type="evidence" value="ECO:0007669"/>
    <property type="project" value="InterPro"/>
</dbReference>
<dbReference type="AlphaFoldDB" id="A0A0M8ZVA6"/>
<sequence>MEQLQTALTAIKVLRSSVGQVFDSLGNGLRADHGEENKENKYLLELQELLTTVNVNLRDVEQAVNSLNPPPGPFNLASTTYLSQETTQERQALYSTLVNSYKWTDKVHEYSNVAQALLSQNSLKRSYNTTSRAKRGRIQTSTHNVPQQQVDTLIATFDRLFNDMTVSVSRPFASNAVLHVTLGHVLKGVIAFKGLMIEWVVVKGYGETMDLWTESRHKVFRKVTENAHAAMLHFYSPTLPELAVRSFMTWFHSLNNLFSDPCKRCGLHLHSALPPTWRDFRTLESYHQECKPKQIGDYLICVQANAKEDLPMVSVYSLGPMKSLRKQNFKSCLFYNKEVALETA</sequence>
<dbReference type="OrthoDB" id="1868004at2759"/>
<protein>
    <submittedName>
        <fullName evidence="6">Mediator of RNA polymerase II transcription subunit 27</fullName>
    </submittedName>
</protein>
<dbReference type="Pfam" id="PF11571">
    <property type="entry name" value="Med27"/>
    <property type="match status" value="1"/>
</dbReference>
<comment type="similarity">
    <text evidence="2">Belongs to the Mediator complex subunit 27 family.</text>
</comment>
<evidence type="ECO:0000313" key="6">
    <source>
        <dbReference type="EMBL" id="KOX70259.1"/>
    </source>
</evidence>
<keyword evidence="5" id="KW-0539">Nucleus</keyword>
<keyword evidence="4" id="KW-0804">Transcription</keyword>
<proteinExistence type="inferred from homology"/>
<evidence type="ECO:0000256" key="5">
    <source>
        <dbReference type="ARBA" id="ARBA00023242"/>
    </source>
</evidence>
<name>A0A0M8ZVA6_9HYME</name>
<dbReference type="InterPro" id="IPR021627">
    <property type="entry name" value="Mediator_Med27"/>
</dbReference>
<gene>
    <name evidence="6" type="ORF">WN51_05209</name>
</gene>
<dbReference type="EMBL" id="KQ435867">
    <property type="protein sequence ID" value="KOX70259.1"/>
    <property type="molecule type" value="Genomic_DNA"/>
</dbReference>
<dbReference type="PANTHER" id="PTHR13130:SF4">
    <property type="entry name" value="MEDIATOR OF RNA POLYMERASE II TRANSCRIPTION SUBUNIT 27"/>
    <property type="match status" value="1"/>
</dbReference>
<evidence type="ECO:0000313" key="7">
    <source>
        <dbReference type="Proteomes" id="UP000053105"/>
    </source>
</evidence>
<keyword evidence="7" id="KW-1185">Reference proteome</keyword>
<evidence type="ECO:0000256" key="4">
    <source>
        <dbReference type="ARBA" id="ARBA00023163"/>
    </source>
</evidence>
<keyword evidence="3" id="KW-0805">Transcription regulation</keyword>
<dbReference type="PANTHER" id="PTHR13130">
    <property type="entry name" value="34 KDA TRANSCRIPTIONAL CO-ACTIVATOR-RELATED"/>
    <property type="match status" value="1"/>
</dbReference>
<evidence type="ECO:0000256" key="1">
    <source>
        <dbReference type="ARBA" id="ARBA00004123"/>
    </source>
</evidence>
<dbReference type="STRING" id="166423.A0A0M8ZVA6"/>
<dbReference type="Proteomes" id="UP000053105">
    <property type="component" value="Unassembled WGS sequence"/>
</dbReference>
<comment type="subcellular location">
    <subcellularLocation>
        <location evidence="1">Nucleus</location>
    </subcellularLocation>
</comment>
<reference evidence="6 7" key="1">
    <citation type="submission" date="2015-07" db="EMBL/GenBank/DDBJ databases">
        <title>The genome of Melipona quadrifasciata.</title>
        <authorList>
            <person name="Pan H."/>
            <person name="Kapheim K."/>
        </authorList>
    </citation>
    <scope>NUCLEOTIDE SEQUENCE [LARGE SCALE GENOMIC DNA]</scope>
    <source>
        <strain evidence="6">0111107301</strain>
        <tissue evidence="6">Whole body</tissue>
    </source>
</reference>
<accession>A0A0M8ZVA6</accession>
<dbReference type="GO" id="GO:0006357">
    <property type="term" value="P:regulation of transcription by RNA polymerase II"/>
    <property type="evidence" value="ECO:0007669"/>
    <property type="project" value="TreeGrafter"/>
</dbReference>
<evidence type="ECO:0000256" key="3">
    <source>
        <dbReference type="ARBA" id="ARBA00023015"/>
    </source>
</evidence>
<organism evidence="6 7">
    <name type="scientific">Melipona quadrifasciata</name>
    <dbReference type="NCBI Taxonomy" id="166423"/>
    <lineage>
        <taxon>Eukaryota</taxon>
        <taxon>Metazoa</taxon>
        <taxon>Ecdysozoa</taxon>
        <taxon>Arthropoda</taxon>
        <taxon>Hexapoda</taxon>
        <taxon>Insecta</taxon>
        <taxon>Pterygota</taxon>
        <taxon>Neoptera</taxon>
        <taxon>Endopterygota</taxon>
        <taxon>Hymenoptera</taxon>
        <taxon>Apocrita</taxon>
        <taxon>Aculeata</taxon>
        <taxon>Apoidea</taxon>
        <taxon>Anthophila</taxon>
        <taxon>Apidae</taxon>
        <taxon>Melipona</taxon>
    </lineage>
</organism>
<evidence type="ECO:0000256" key="2">
    <source>
        <dbReference type="ARBA" id="ARBA00008048"/>
    </source>
</evidence>